<proteinExistence type="predicted"/>
<gene>
    <name evidence="2" type="ORF">M1843_00695</name>
</gene>
<dbReference type="RefSeq" id="WP_416342141.1">
    <property type="nucleotide sequence ID" value="NZ_JALQCY010000001.1"/>
</dbReference>
<keyword evidence="1" id="KW-0812">Transmembrane</keyword>
<sequence length="198" mass="20636">MTRAGAALRRAWGEFVGPEATPANHALTALVTAAGAVAAPWVARAGGADTSRAAVACLLAVDLAGGAYVNNTRACARWYERPGQGDAAHYGFAALHVHPAAVAWLDARPSASGADRRVRPVAWAAAQYGYLMAATLVIRRLRSRRRVLGVVLTTGGLVLDAALGPSPTAPWFAWTYYPKLLLGHAAAALWSDADLTGP</sequence>
<evidence type="ECO:0000313" key="2">
    <source>
        <dbReference type="EMBL" id="MCK9792263.1"/>
    </source>
</evidence>
<name>A0ABT0IYC2_9MICO</name>
<accession>A0ABT0IYC2</accession>
<keyword evidence="1" id="KW-0472">Membrane</keyword>
<protein>
    <submittedName>
        <fullName evidence="2">Uncharacterized protein</fullName>
    </submittedName>
</protein>
<dbReference type="EMBL" id="JALQCY010000001">
    <property type="protein sequence ID" value="MCK9792263.1"/>
    <property type="molecule type" value="Genomic_DNA"/>
</dbReference>
<reference evidence="2 3" key="1">
    <citation type="submission" date="2022-02" db="EMBL/GenBank/DDBJ databases">
        <title>The car tank lid bacteriome: a reservoir of bacteria with potential in bioremediation of fuel.</title>
        <authorList>
            <person name="Vidal-Verdu A."/>
            <person name="Gomez-Martinez D."/>
            <person name="Latorre-Perez A."/>
            <person name="Pereto J."/>
            <person name="Porcar M."/>
        </authorList>
    </citation>
    <scope>NUCLEOTIDE SEQUENCE [LARGE SCALE GENOMIC DNA]</scope>
    <source>
        <strain evidence="2 3">4D.3</strain>
    </source>
</reference>
<feature type="transmembrane region" description="Helical" evidence="1">
    <location>
        <begin position="147"/>
        <end position="164"/>
    </location>
</feature>
<evidence type="ECO:0000313" key="3">
    <source>
        <dbReference type="Proteomes" id="UP001651050"/>
    </source>
</evidence>
<keyword evidence="3" id="KW-1185">Reference proteome</keyword>
<dbReference type="Proteomes" id="UP001651050">
    <property type="component" value="Unassembled WGS sequence"/>
</dbReference>
<organism evidence="2 3">
    <name type="scientific">Isoptericola peretonis</name>
    <dbReference type="NCBI Taxonomy" id="2918523"/>
    <lineage>
        <taxon>Bacteria</taxon>
        <taxon>Bacillati</taxon>
        <taxon>Actinomycetota</taxon>
        <taxon>Actinomycetes</taxon>
        <taxon>Micrococcales</taxon>
        <taxon>Promicromonosporaceae</taxon>
        <taxon>Isoptericola</taxon>
    </lineage>
</organism>
<comment type="caution">
    <text evidence="2">The sequence shown here is derived from an EMBL/GenBank/DDBJ whole genome shotgun (WGS) entry which is preliminary data.</text>
</comment>
<evidence type="ECO:0000256" key="1">
    <source>
        <dbReference type="SAM" id="Phobius"/>
    </source>
</evidence>
<keyword evidence="1" id="KW-1133">Transmembrane helix</keyword>